<organism evidence="2 3">
    <name type="scientific">Paenibacillus azoreducens</name>
    <dbReference type="NCBI Taxonomy" id="116718"/>
    <lineage>
        <taxon>Bacteria</taxon>
        <taxon>Bacillati</taxon>
        <taxon>Bacillota</taxon>
        <taxon>Bacilli</taxon>
        <taxon>Bacillales</taxon>
        <taxon>Paenibacillaceae</taxon>
        <taxon>Paenibacillus</taxon>
    </lineage>
</organism>
<dbReference type="Proteomes" id="UP000682811">
    <property type="component" value="Unassembled WGS sequence"/>
</dbReference>
<name>A0A919YHI7_9BACL</name>
<dbReference type="GO" id="GO:0004325">
    <property type="term" value="F:ferrochelatase activity"/>
    <property type="evidence" value="ECO:0007669"/>
    <property type="project" value="InterPro"/>
</dbReference>
<dbReference type="Gene3D" id="3.40.50.1400">
    <property type="match status" value="2"/>
</dbReference>
<proteinExistence type="inferred from homology"/>
<dbReference type="PANTHER" id="PTHR11108:SF1">
    <property type="entry name" value="FERROCHELATASE, MITOCHONDRIAL"/>
    <property type="match status" value="1"/>
</dbReference>
<dbReference type="CDD" id="cd03411">
    <property type="entry name" value="Ferrochelatase_N"/>
    <property type="match status" value="1"/>
</dbReference>
<accession>A0A919YHI7</accession>
<dbReference type="AlphaFoldDB" id="A0A919YHI7"/>
<keyword evidence="3" id="KW-1185">Reference proteome</keyword>
<comment type="similarity">
    <text evidence="1">Belongs to the ferrochelatase family.</text>
</comment>
<dbReference type="EMBL" id="BORT01000049">
    <property type="protein sequence ID" value="GIO51317.1"/>
    <property type="molecule type" value="Genomic_DNA"/>
</dbReference>
<evidence type="ECO:0000256" key="1">
    <source>
        <dbReference type="RuleBase" id="RU004185"/>
    </source>
</evidence>
<dbReference type="Pfam" id="PF00762">
    <property type="entry name" value="Ferrochelatase"/>
    <property type="match status" value="1"/>
</dbReference>
<gene>
    <name evidence="2" type="primary">hemH_2</name>
    <name evidence="2" type="ORF">J34TS1_60820</name>
</gene>
<dbReference type="InterPro" id="IPR001015">
    <property type="entry name" value="Ferrochelatase"/>
</dbReference>
<reference evidence="2 3" key="1">
    <citation type="submission" date="2021-03" db="EMBL/GenBank/DDBJ databases">
        <title>Antimicrobial resistance genes in bacteria isolated from Japanese honey, and their potential for conferring macrolide and lincosamide resistance in the American foulbrood pathogen Paenibacillus larvae.</title>
        <authorList>
            <person name="Okamoto M."/>
            <person name="Kumagai M."/>
            <person name="Kanamori H."/>
            <person name="Takamatsu D."/>
        </authorList>
    </citation>
    <scope>NUCLEOTIDE SEQUENCE [LARGE SCALE GENOMIC DNA]</scope>
    <source>
        <strain evidence="2 3">J34TS1</strain>
    </source>
</reference>
<sequence length="309" mass="34019">MKIALLMLTYASLHSIDELPPFYTHLFHGLNPSPEYMEHAAARFRAIGTADPLGAVTARQAAALEQRLNTDPNAEIKIYLASKHTPPFIDDAVRQMIADGVDQIYSFPTSPLYSRTGTAAYHFSVRKALAAAGVDIPVIEINHWHKYPGVTEAISLRLRTALAWVSAANRPYTKVLFTAHSQPGLPKANMEFIQTFSELAESVADKANCSRWSLAYRSAGPPPQKWLSPDVLDIIEKVAHEGYKAVIVCDLLSLTENVEAIYDCKIDCQDKAAACGLEFVATEFLNDSADYIDALASLIRDRIQLNGAQ</sequence>
<evidence type="ECO:0000313" key="2">
    <source>
        <dbReference type="EMBL" id="GIO51317.1"/>
    </source>
</evidence>
<dbReference type="PANTHER" id="PTHR11108">
    <property type="entry name" value="FERROCHELATASE"/>
    <property type="match status" value="1"/>
</dbReference>
<protein>
    <submittedName>
        <fullName evidence="2">Ferrochelatase</fullName>
    </submittedName>
</protein>
<dbReference type="InterPro" id="IPR033659">
    <property type="entry name" value="Ferrochelatase_N"/>
</dbReference>
<dbReference type="RefSeq" id="WP_237100031.1">
    <property type="nucleotide sequence ID" value="NZ_AP025343.1"/>
</dbReference>
<dbReference type="SUPFAM" id="SSF53800">
    <property type="entry name" value="Chelatase"/>
    <property type="match status" value="1"/>
</dbReference>
<comment type="caution">
    <text evidence="2">The sequence shown here is derived from an EMBL/GenBank/DDBJ whole genome shotgun (WGS) entry which is preliminary data.</text>
</comment>
<dbReference type="GO" id="GO:0006783">
    <property type="term" value="P:heme biosynthetic process"/>
    <property type="evidence" value="ECO:0007669"/>
    <property type="project" value="InterPro"/>
</dbReference>
<evidence type="ECO:0000313" key="3">
    <source>
        <dbReference type="Proteomes" id="UP000682811"/>
    </source>
</evidence>